<dbReference type="OrthoDB" id="2438744at2759"/>
<proteinExistence type="predicted"/>
<keyword evidence="3" id="KW-1185">Reference proteome</keyword>
<dbReference type="EMBL" id="JAHRHY010000002">
    <property type="protein sequence ID" value="KAG9071813.1"/>
    <property type="molecule type" value="Genomic_DNA"/>
</dbReference>
<dbReference type="Proteomes" id="UP000707451">
    <property type="component" value="Unassembled WGS sequence"/>
</dbReference>
<evidence type="ECO:0000313" key="3">
    <source>
        <dbReference type="Proteomes" id="UP000707451"/>
    </source>
</evidence>
<organism evidence="2 3">
    <name type="scientific">Linnemannia hyalina</name>
    <dbReference type="NCBI Taxonomy" id="64524"/>
    <lineage>
        <taxon>Eukaryota</taxon>
        <taxon>Fungi</taxon>
        <taxon>Fungi incertae sedis</taxon>
        <taxon>Mucoromycota</taxon>
        <taxon>Mortierellomycotina</taxon>
        <taxon>Mortierellomycetes</taxon>
        <taxon>Mortierellales</taxon>
        <taxon>Mortierellaceae</taxon>
        <taxon>Linnemannia</taxon>
    </lineage>
</organism>
<reference evidence="2" key="1">
    <citation type="submission" date="2021-06" db="EMBL/GenBank/DDBJ databases">
        <title>Genome Sequence of Mortierella hyaline Strain SCG-10, a Cold-Adapted, Nitrate-Reducing Fungus Isolated from Soil in Minnesota, USA.</title>
        <authorList>
            <person name="Aldossari N."/>
        </authorList>
    </citation>
    <scope>NUCLEOTIDE SEQUENCE</scope>
    <source>
        <strain evidence="2">SCG-10</strain>
    </source>
</reference>
<dbReference type="AlphaFoldDB" id="A0A9P8BXX7"/>
<evidence type="ECO:0000313" key="2">
    <source>
        <dbReference type="EMBL" id="KAG9071813.1"/>
    </source>
</evidence>
<comment type="caution">
    <text evidence="2">The sequence shown here is derived from an EMBL/GenBank/DDBJ whole genome shotgun (WGS) entry which is preliminary data.</text>
</comment>
<name>A0A9P8BXX7_9FUNG</name>
<accession>A0A9P8BXX7</accession>
<feature type="region of interest" description="Disordered" evidence="1">
    <location>
        <begin position="97"/>
        <end position="118"/>
    </location>
</feature>
<protein>
    <submittedName>
        <fullName evidence="2">Uncharacterized protein</fullName>
    </submittedName>
</protein>
<feature type="region of interest" description="Disordered" evidence="1">
    <location>
        <begin position="227"/>
        <end position="258"/>
    </location>
</feature>
<feature type="compositionally biased region" description="Basic and acidic residues" evidence="1">
    <location>
        <begin position="173"/>
        <end position="182"/>
    </location>
</feature>
<feature type="compositionally biased region" description="Polar residues" evidence="1">
    <location>
        <begin position="228"/>
        <end position="251"/>
    </location>
</feature>
<gene>
    <name evidence="2" type="ORF">KI688_006029</name>
</gene>
<evidence type="ECO:0000256" key="1">
    <source>
        <dbReference type="SAM" id="MobiDB-lite"/>
    </source>
</evidence>
<sequence>MVLIATAGTNSNVLISAAPAVALSSGSDAPTPTVHTAILADRPGSYSTQVDHPVVTQVIHRRQGEEDDDDFRHQLDHVMECYVRTQVVKICNRAKTGVESVDEGKDSETEGDVESSKRRMQVYGKIQYVKPADIRMRDYPSTSTTIASEEESEEGVALSKRRMGKSGQIQTVHPDDYMKRDLPSSTTTPKDEQEDKSESVSESADESVGKVDLSKRREMPNSWVRWMSPSNLNQRDLPSTASTLEYESTSESKSENGGYLSKRRMRANGTIRYVNPGHYKRENVPSAAHTNTTITAEERLKPMVEEAKAEEESVKLSKRRLIKSILSTPIIGTIR</sequence>
<feature type="region of interest" description="Disordered" evidence="1">
    <location>
        <begin position="140"/>
        <end position="214"/>
    </location>
</feature>
<feature type="compositionally biased region" description="Basic and acidic residues" evidence="1">
    <location>
        <begin position="189"/>
        <end position="199"/>
    </location>
</feature>